<dbReference type="InterPro" id="IPR006283">
    <property type="entry name" value="ThiL-like"/>
</dbReference>
<keyword evidence="1" id="KW-0479">Metal-binding</keyword>
<dbReference type="AlphaFoldDB" id="A0A2P2FGZ0"/>
<comment type="miscellaneous">
    <text evidence="1">Reaction mechanism of ThiL seems to utilize a direct, inline transfer of the gamma-phosphate of ATP to TMP rather than a phosphorylated enzyme intermediate.</text>
</comment>
<dbReference type="SUPFAM" id="SSF55326">
    <property type="entry name" value="PurM N-terminal domain-like"/>
    <property type="match status" value="1"/>
</dbReference>
<feature type="binding site" evidence="1">
    <location>
        <position position="56"/>
    </location>
    <ligand>
        <name>Mg(2+)</name>
        <dbReference type="ChEBI" id="CHEBI:18420"/>
        <label>3</label>
    </ligand>
</feature>
<feature type="binding site" evidence="1">
    <location>
        <position position="244"/>
    </location>
    <ligand>
        <name>Mg(2+)</name>
        <dbReference type="ChEBI" id="CHEBI:18420"/>
        <label>3</label>
    </ligand>
</feature>
<feature type="binding site" evidence="1">
    <location>
        <begin position="151"/>
        <end position="152"/>
    </location>
    <ligand>
        <name>ATP</name>
        <dbReference type="ChEBI" id="CHEBI:30616"/>
    </ligand>
</feature>
<organism evidence="4 5">
    <name type="scientific">Amycolatopsis lurida NRRL 2430</name>
    <dbReference type="NCBI Taxonomy" id="1460371"/>
    <lineage>
        <taxon>Bacteria</taxon>
        <taxon>Bacillati</taxon>
        <taxon>Actinomycetota</taxon>
        <taxon>Actinomycetes</taxon>
        <taxon>Pseudonocardiales</taxon>
        <taxon>Pseudonocardiaceae</taxon>
        <taxon>Amycolatopsis</taxon>
    </lineage>
</organism>
<feature type="binding site" evidence="1">
    <location>
        <position position="152"/>
    </location>
    <ligand>
        <name>Mg(2+)</name>
        <dbReference type="ChEBI" id="CHEBI:18420"/>
        <label>1</label>
    </ligand>
</feature>
<dbReference type="InterPro" id="IPR036921">
    <property type="entry name" value="PurM-like_N_sf"/>
</dbReference>
<comment type="catalytic activity">
    <reaction evidence="1">
        <text>thiamine phosphate + ATP = thiamine diphosphate + ADP</text>
        <dbReference type="Rhea" id="RHEA:15913"/>
        <dbReference type="ChEBI" id="CHEBI:30616"/>
        <dbReference type="ChEBI" id="CHEBI:37575"/>
        <dbReference type="ChEBI" id="CHEBI:58937"/>
        <dbReference type="ChEBI" id="CHEBI:456216"/>
        <dbReference type="EC" id="2.7.4.16"/>
    </reaction>
</comment>
<protein>
    <recommendedName>
        <fullName evidence="1">Thiamine-monophosphate kinase</fullName>
        <shortName evidence="1">TMP kinase</shortName>
        <shortName evidence="1">Thiamine-phosphate kinase</shortName>
        <ecNumber evidence="1">2.7.4.16</ecNumber>
    </recommendedName>
</protein>
<evidence type="ECO:0000313" key="4">
    <source>
        <dbReference type="EMBL" id="KFU75983.1"/>
    </source>
</evidence>
<dbReference type="HAMAP" id="MF_02128">
    <property type="entry name" value="TMP_kinase"/>
    <property type="match status" value="1"/>
</dbReference>
<keyword evidence="1" id="KW-0784">Thiamine biosynthesis</keyword>
<evidence type="ECO:0000256" key="1">
    <source>
        <dbReference type="HAMAP-Rule" id="MF_02128"/>
    </source>
</evidence>
<dbReference type="UniPathway" id="UPA00060">
    <property type="reaction ID" value="UER00142"/>
</dbReference>
<dbReference type="GO" id="GO:0009030">
    <property type="term" value="F:thiamine-phosphate kinase activity"/>
    <property type="evidence" value="ECO:0007669"/>
    <property type="project" value="UniProtKB-UniRule"/>
</dbReference>
<keyword evidence="1 4" id="KW-0418">Kinase</keyword>
<comment type="function">
    <text evidence="1">Catalyzes the ATP-dependent phosphorylation of thiamine-monophosphate (TMP) to form thiamine-pyrophosphate (TPP), the active form of vitamin B1.</text>
</comment>
<dbReference type="InterPro" id="IPR016188">
    <property type="entry name" value="PurM-like_N"/>
</dbReference>
<comment type="caution">
    <text evidence="4">The sequence shown here is derived from an EMBL/GenBank/DDBJ whole genome shotgun (WGS) entry which is preliminary data.</text>
</comment>
<dbReference type="SUPFAM" id="SSF56042">
    <property type="entry name" value="PurM C-terminal domain-like"/>
    <property type="match status" value="1"/>
</dbReference>
<feature type="binding site" evidence="1">
    <location>
        <position position="104"/>
    </location>
    <ligand>
        <name>Mg(2+)</name>
        <dbReference type="ChEBI" id="CHEBI:18420"/>
        <label>2</label>
    </ligand>
</feature>
<dbReference type="GO" id="GO:0000287">
    <property type="term" value="F:magnesium ion binding"/>
    <property type="evidence" value="ECO:0007669"/>
    <property type="project" value="UniProtKB-UniRule"/>
</dbReference>
<keyword evidence="1" id="KW-0808">Transferase</keyword>
<dbReference type="Gene3D" id="3.30.1330.10">
    <property type="entry name" value="PurM-like, N-terminal domain"/>
    <property type="match status" value="1"/>
</dbReference>
<comment type="pathway">
    <text evidence="1">Cofactor biosynthesis; thiamine diphosphate biosynthesis; thiamine diphosphate from thiamine phosphate: step 1/1.</text>
</comment>
<dbReference type="RefSeq" id="WP_091597224.1">
    <property type="nucleotide sequence ID" value="NZ_JFBM01000051.1"/>
</dbReference>
<comment type="caution">
    <text evidence="1">Lacks conserved residue(s) required for the propagation of feature annotation.</text>
</comment>
<keyword evidence="5" id="KW-1185">Reference proteome</keyword>
<dbReference type="Gene3D" id="3.90.650.10">
    <property type="entry name" value="PurM-like C-terminal domain"/>
    <property type="match status" value="1"/>
</dbReference>
<gene>
    <name evidence="1" type="primary">thiL</name>
    <name evidence="4" type="ORF">BB31_38375</name>
</gene>
<dbReference type="PANTHER" id="PTHR30270:SF0">
    <property type="entry name" value="THIAMINE-MONOPHOSPHATE KINASE"/>
    <property type="match status" value="1"/>
</dbReference>
<accession>A0A2P2FGZ0</accession>
<proteinExistence type="inferred from homology"/>
<feature type="binding site" evidence="1">
    <location>
        <position position="247"/>
    </location>
    <ligand>
        <name>Mg(2+)</name>
        <dbReference type="ChEBI" id="CHEBI:18420"/>
        <label>5</label>
    </ligand>
</feature>
<keyword evidence="1" id="KW-0460">Magnesium</keyword>
<dbReference type="InterPro" id="IPR010918">
    <property type="entry name" value="PurM-like_C_dom"/>
</dbReference>
<feature type="domain" description="PurM-like N-terminal" evidence="2">
    <location>
        <begin position="54"/>
        <end position="168"/>
    </location>
</feature>
<feature type="domain" description="PurM-like C-terminal" evidence="3">
    <location>
        <begin position="181"/>
        <end position="333"/>
    </location>
</feature>
<dbReference type="EC" id="2.7.4.16" evidence="1"/>
<feature type="binding site" evidence="1">
    <location>
        <position position="75"/>
    </location>
    <ligand>
        <name>Mg(2+)</name>
        <dbReference type="ChEBI" id="CHEBI:18420"/>
        <label>2</label>
    </ligand>
</feature>
<dbReference type="GO" id="GO:0009229">
    <property type="term" value="P:thiamine diphosphate biosynthetic process"/>
    <property type="evidence" value="ECO:0007669"/>
    <property type="project" value="UniProtKB-UniRule"/>
</dbReference>
<dbReference type="GO" id="GO:0005524">
    <property type="term" value="F:ATP binding"/>
    <property type="evidence" value="ECO:0007669"/>
    <property type="project" value="UniProtKB-UniRule"/>
</dbReference>
<name>A0A2P2FGZ0_AMYLU</name>
<reference evidence="4 5" key="1">
    <citation type="journal article" date="2014" name="Genome Announc.">
        <title>Draft Genome Sequence of Amycolatopsis lurida NRRL 2430, Producer of the Glycopeptide Family Antibiotic Ristocetin.</title>
        <authorList>
            <person name="Kwun M.J."/>
            <person name="Hong H.J."/>
        </authorList>
    </citation>
    <scope>NUCLEOTIDE SEQUENCE [LARGE SCALE GENOMIC DNA]</scope>
    <source>
        <strain evidence="4 5">NRRL 2430</strain>
    </source>
</reference>
<evidence type="ECO:0000259" key="3">
    <source>
        <dbReference type="Pfam" id="PF02769"/>
    </source>
</evidence>
<feature type="binding site" evidence="1">
    <location>
        <position position="104"/>
    </location>
    <ligand>
        <name>Mg(2+)</name>
        <dbReference type="ChEBI" id="CHEBI:18420"/>
        <label>3</label>
    </ligand>
</feature>
<feature type="binding site" evidence="1">
    <location>
        <position position="75"/>
    </location>
    <ligand>
        <name>Mg(2+)</name>
        <dbReference type="ChEBI" id="CHEBI:18420"/>
        <label>1</label>
    </ligand>
</feature>
<dbReference type="GO" id="GO:0009228">
    <property type="term" value="P:thiamine biosynthetic process"/>
    <property type="evidence" value="ECO:0007669"/>
    <property type="project" value="UniProtKB-KW"/>
</dbReference>
<feature type="binding site" evidence="1">
    <location>
        <position position="246"/>
    </location>
    <ligand>
        <name>ATP</name>
        <dbReference type="ChEBI" id="CHEBI:30616"/>
    </ligand>
</feature>
<dbReference type="Pfam" id="PF00586">
    <property type="entry name" value="AIRS"/>
    <property type="match status" value="1"/>
</dbReference>
<dbReference type="EMBL" id="JFBM01000051">
    <property type="protein sequence ID" value="KFU75983.1"/>
    <property type="molecule type" value="Genomic_DNA"/>
</dbReference>
<keyword evidence="1" id="KW-0067">ATP-binding</keyword>
<feature type="binding site" evidence="1">
    <location>
        <position position="56"/>
    </location>
    <ligand>
        <name>Mg(2+)</name>
        <dbReference type="ChEBI" id="CHEBI:18420"/>
        <label>4</label>
    </ligand>
</feature>
<keyword evidence="1" id="KW-0547">Nucleotide-binding</keyword>
<dbReference type="PANTHER" id="PTHR30270">
    <property type="entry name" value="THIAMINE-MONOPHOSPHATE KINASE"/>
    <property type="match status" value="1"/>
</dbReference>
<feature type="binding site" evidence="1">
    <location>
        <position position="104"/>
    </location>
    <ligand>
        <name>Mg(2+)</name>
        <dbReference type="ChEBI" id="CHEBI:18420"/>
        <label>4</label>
    </ligand>
</feature>
<dbReference type="PIRSF" id="PIRSF005303">
    <property type="entry name" value="Thiam_monoph_kin"/>
    <property type="match status" value="1"/>
</dbReference>
<evidence type="ECO:0000313" key="5">
    <source>
        <dbReference type="Proteomes" id="UP000256220"/>
    </source>
</evidence>
<dbReference type="Proteomes" id="UP000256220">
    <property type="component" value="Unassembled WGS sequence"/>
</dbReference>
<feature type="binding site" evidence="1">
    <location>
        <position position="177"/>
    </location>
    <ligand>
        <name>ATP</name>
        <dbReference type="ChEBI" id="CHEBI:30616"/>
    </ligand>
</feature>
<feature type="binding site" evidence="1">
    <location>
        <position position="73"/>
    </location>
    <ligand>
        <name>Mg(2+)</name>
        <dbReference type="ChEBI" id="CHEBI:18420"/>
        <label>4</label>
    </ligand>
</feature>
<sequence length="374" mass="39175">MTDRRDAAWSRSVGHVGTPELSPIGDDARLGDLSEHAILEHILRPRYGGVRGFGDDCAVLDATEGLRGELVATTDSCPTPLVTILGETDPYHAGWLLATINLSDLAAAGATPLGLVVNYTLPKTTTAGEFRRLLDGVDDCTKVHGTKVVGGDLRDGPVRQLTATAIGRCVPGGRLGRAGAEAGDRLLLVGSPGYLWAYALLVEKQARLPGPDVADIRERACRPMAQVAAGRMLATAGLARAAMDVSDGLFPTVRTLCGANGLGARITTDIRLDDAPADVCAQSGLGPFELAQAWGDWTLVVAVRPQDVELAKKTLAGEGVAAQEIGSLVPGEEGISLDDGELWEGIAQERFSPSSWHGGEVPKLITKVLGRRAG</sequence>
<evidence type="ECO:0000259" key="2">
    <source>
        <dbReference type="Pfam" id="PF00586"/>
    </source>
</evidence>
<dbReference type="InterPro" id="IPR036676">
    <property type="entry name" value="PurM-like_C_sf"/>
</dbReference>
<feature type="binding site" evidence="1">
    <location>
        <position position="74"/>
    </location>
    <ligand>
        <name>Mg(2+)</name>
        <dbReference type="ChEBI" id="CHEBI:18420"/>
        <label>1</label>
    </ligand>
</feature>
<comment type="similarity">
    <text evidence="1">Belongs to the thiamine-monophosphate kinase family.</text>
</comment>
<dbReference type="Pfam" id="PF02769">
    <property type="entry name" value="AIRS_C"/>
    <property type="match status" value="1"/>
</dbReference>
<dbReference type="CDD" id="cd02194">
    <property type="entry name" value="ThiL"/>
    <property type="match status" value="1"/>
</dbReference>